<reference evidence="2 3" key="1">
    <citation type="submission" date="2018-09" db="EMBL/GenBank/DDBJ databases">
        <title>A high-quality reference genome of wild soybean provides a powerful tool to mine soybean genomes.</title>
        <authorList>
            <person name="Xie M."/>
            <person name="Chung C.Y.L."/>
            <person name="Li M.-W."/>
            <person name="Wong F.-L."/>
            <person name="Chan T.-F."/>
            <person name="Lam H.-M."/>
        </authorList>
    </citation>
    <scope>NUCLEOTIDE SEQUENCE [LARGE SCALE GENOMIC DNA]</scope>
    <source>
        <strain evidence="3">cv. W05</strain>
        <tissue evidence="2">Hypocotyl of etiolated seedlings</tissue>
    </source>
</reference>
<dbReference type="EMBL" id="QZWG01000015">
    <property type="protein sequence ID" value="RZB64667.1"/>
    <property type="molecule type" value="Genomic_DNA"/>
</dbReference>
<keyword evidence="3" id="KW-1185">Reference proteome</keyword>
<dbReference type="Proteomes" id="UP000289340">
    <property type="component" value="Chromosome 15"/>
</dbReference>
<feature type="domain" description="PB1-like" evidence="1">
    <location>
        <begin position="2"/>
        <end position="94"/>
    </location>
</feature>
<organism evidence="2 3">
    <name type="scientific">Glycine soja</name>
    <name type="common">Wild soybean</name>
    <dbReference type="NCBI Taxonomy" id="3848"/>
    <lineage>
        <taxon>Eukaryota</taxon>
        <taxon>Viridiplantae</taxon>
        <taxon>Streptophyta</taxon>
        <taxon>Embryophyta</taxon>
        <taxon>Tracheophyta</taxon>
        <taxon>Spermatophyta</taxon>
        <taxon>Magnoliopsida</taxon>
        <taxon>eudicotyledons</taxon>
        <taxon>Gunneridae</taxon>
        <taxon>Pentapetalae</taxon>
        <taxon>rosids</taxon>
        <taxon>fabids</taxon>
        <taxon>Fabales</taxon>
        <taxon>Fabaceae</taxon>
        <taxon>Papilionoideae</taxon>
        <taxon>50 kb inversion clade</taxon>
        <taxon>NPAAA clade</taxon>
        <taxon>indigoferoid/millettioid clade</taxon>
        <taxon>Phaseoleae</taxon>
        <taxon>Glycine</taxon>
        <taxon>Glycine subgen. Soja</taxon>
    </lineage>
</organism>
<evidence type="ECO:0000313" key="2">
    <source>
        <dbReference type="EMBL" id="RZB64667.1"/>
    </source>
</evidence>
<proteinExistence type="predicted"/>
<name>A0A445GTP5_GLYSO</name>
<dbReference type="AlphaFoldDB" id="A0A445GTP5"/>
<comment type="caution">
    <text evidence="2">The sequence shown here is derived from an EMBL/GenBank/DDBJ whole genome shotgun (WGS) entry which is preliminary data.</text>
</comment>
<protein>
    <recommendedName>
        <fullName evidence="1">PB1-like domain-containing protein</fullName>
    </recommendedName>
</protein>
<sequence length="159" mass="18193">MGSFKTEPHVHYIKEDENGYHYAVVDVDTWLYFEAVGMTKDDLGYKNGNFKLWWKENGVDFQEGWKEIYNDMEALNLSNYAANIGLVVHIYVQHLPPTHGGQDVVSIVVNSIDGFIRSEPDFVAKPIENEHASEEESLCASDVEKEAEDNNRVSWRIPV</sequence>
<dbReference type="InterPro" id="IPR058594">
    <property type="entry name" value="PB1-like_dom_pln"/>
</dbReference>
<gene>
    <name evidence="2" type="ORF">D0Y65_040950</name>
</gene>
<evidence type="ECO:0000313" key="3">
    <source>
        <dbReference type="Proteomes" id="UP000289340"/>
    </source>
</evidence>
<accession>A0A445GTP5</accession>
<dbReference type="Pfam" id="PF26130">
    <property type="entry name" value="PB1-like"/>
    <property type="match status" value="1"/>
</dbReference>
<evidence type="ECO:0000259" key="1">
    <source>
        <dbReference type="Pfam" id="PF26130"/>
    </source>
</evidence>